<dbReference type="InterPro" id="IPR007197">
    <property type="entry name" value="rSAM"/>
</dbReference>
<dbReference type="SUPFAM" id="SSF102114">
    <property type="entry name" value="Radical SAM enzymes"/>
    <property type="match status" value="1"/>
</dbReference>
<dbReference type="InterPro" id="IPR006638">
    <property type="entry name" value="Elp3/MiaA/NifB-like_rSAM"/>
</dbReference>
<accession>A0A832GPB5</accession>
<dbReference type="SFLD" id="SFLDG01082">
    <property type="entry name" value="B12-binding_domain_containing"/>
    <property type="match status" value="1"/>
</dbReference>
<feature type="coiled-coil region" evidence="1">
    <location>
        <begin position="402"/>
        <end position="429"/>
    </location>
</feature>
<dbReference type="PANTHER" id="PTHR42731">
    <property type="entry name" value="SLL1084 PROTEIN"/>
    <property type="match status" value="1"/>
</dbReference>
<dbReference type="Pfam" id="PF19864">
    <property type="entry name" value="Radical_SAM_N2"/>
    <property type="match status" value="1"/>
</dbReference>
<dbReference type="Gene3D" id="3.80.30.20">
    <property type="entry name" value="tm_1862 like domain"/>
    <property type="match status" value="1"/>
</dbReference>
<dbReference type="GO" id="GO:0003824">
    <property type="term" value="F:catalytic activity"/>
    <property type="evidence" value="ECO:0007669"/>
    <property type="project" value="InterPro"/>
</dbReference>
<dbReference type="InterPro" id="IPR023404">
    <property type="entry name" value="rSAM_horseshoe"/>
</dbReference>
<gene>
    <name evidence="3" type="ORF">ENT73_05360</name>
</gene>
<dbReference type="GO" id="GO:0051536">
    <property type="term" value="F:iron-sulfur cluster binding"/>
    <property type="evidence" value="ECO:0007669"/>
    <property type="project" value="InterPro"/>
</dbReference>
<dbReference type="SFLD" id="SFLDS00029">
    <property type="entry name" value="Radical_SAM"/>
    <property type="match status" value="1"/>
</dbReference>
<dbReference type="AlphaFoldDB" id="A0A832GPB5"/>
<dbReference type="PROSITE" id="PS51918">
    <property type="entry name" value="RADICAL_SAM"/>
    <property type="match status" value="1"/>
</dbReference>
<sequence>MPFIPKELKHRENYLLSEKGYVRKRWRGRIPIALVFPNAYALGMSNLGFLYLYERLNSYEEIVCERFFWEEGPLRSLENNRPLKDFSIILFTLPFEGDFVNVLKILKACEIPLEPEKRDKVVLAGGVALWANPMPLSPFLDGALLGEWEAMEREIIPLFLRFAGEKEKLLEALHEKSFFFSLSKPTSEKIKILKKSRPEKPIISSLVSERAQFKGSILLEVSKGCGRSCRFCLAGYIYRPPRGYSRDTLLEVVSQIPHGAKVGLIGLEFIDREEVLALGKALLAKGVTLTFSSLRIDALTEEFLALLTQTKSIALAPETASERLKRVINKWIPNDEVLSLLERLALRPLKRVKLYFMFGLPSEKEEDLWESIKFIKDLKKRKFPFAFRISFSPFVPKPHTPFQWASFNLNELEEKKRLLERELRGAFELKIDSLKEALLQALLARGDASLKEFLLSLSEGEPLKRALKKVERLEAILSPPQERDFPFPWDRVDISVSKEFLFREWQKAMAERLTPFCEVSKCKACGACVSL</sequence>
<evidence type="ECO:0000256" key="1">
    <source>
        <dbReference type="SAM" id="Coils"/>
    </source>
</evidence>
<dbReference type="InterPro" id="IPR058240">
    <property type="entry name" value="rSAM_sf"/>
</dbReference>
<keyword evidence="1" id="KW-0175">Coiled coil</keyword>
<dbReference type="Pfam" id="PF04055">
    <property type="entry name" value="Radical_SAM"/>
    <property type="match status" value="1"/>
</dbReference>
<reference evidence="3" key="1">
    <citation type="journal article" date="2020" name="mSystems">
        <title>Genome- and Community-Level Interaction Insights into Carbon Utilization and Element Cycling Functions of Hydrothermarchaeota in Hydrothermal Sediment.</title>
        <authorList>
            <person name="Zhou Z."/>
            <person name="Liu Y."/>
            <person name="Xu W."/>
            <person name="Pan J."/>
            <person name="Luo Z.H."/>
            <person name="Li M."/>
        </authorList>
    </citation>
    <scope>NUCLEOTIDE SEQUENCE [LARGE SCALE GENOMIC DNA]</scope>
    <source>
        <strain evidence="3">SpSt-605</strain>
    </source>
</reference>
<dbReference type="SMART" id="SM00729">
    <property type="entry name" value="Elp3"/>
    <property type="match status" value="1"/>
</dbReference>
<dbReference type="PANTHER" id="PTHR42731:SF1">
    <property type="entry name" value="RADICAL SAM DOMAIN PROTEIN"/>
    <property type="match status" value="1"/>
</dbReference>
<feature type="domain" description="Radical SAM core" evidence="2">
    <location>
        <begin position="211"/>
        <end position="432"/>
    </location>
</feature>
<protein>
    <submittedName>
        <fullName evidence="3">Radical SAM protein</fullName>
    </submittedName>
</protein>
<dbReference type="InterPro" id="IPR045784">
    <property type="entry name" value="Radical_SAM_N2"/>
</dbReference>
<evidence type="ECO:0000259" key="2">
    <source>
        <dbReference type="PROSITE" id="PS51918"/>
    </source>
</evidence>
<organism evidence="3">
    <name type="scientific">Caldimicrobium thiodismutans</name>
    <dbReference type="NCBI Taxonomy" id="1653476"/>
    <lineage>
        <taxon>Bacteria</taxon>
        <taxon>Pseudomonadati</taxon>
        <taxon>Thermodesulfobacteriota</taxon>
        <taxon>Thermodesulfobacteria</taxon>
        <taxon>Thermodesulfobacteriales</taxon>
        <taxon>Thermodesulfobacteriaceae</taxon>
        <taxon>Caldimicrobium</taxon>
    </lineage>
</organism>
<comment type="caution">
    <text evidence="3">The sequence shown here is derived from an EMBL/GenBank/DDBJ whole genome shotgun (WGS) entry which is preliminary data.</text>
</comment>
<dbReference type="EMBL" id="DSZU01000092">
    <property type="protein sequence ID" value="HGV55497.1"/>
    <property type="molecule type" value="Genomic_DNA"/>
</dbReference>
<evidence type="ECO:0000313" key="3">
    <source>
        <dbReference type="EMBL" id="HGV55497.1"/>
    </source>
</evidence>
<name>A0A832GPB5_9BACT</name>
<proteinExistence type="predicted"/>